<dbReference type="NCBIfam" id="TIGR04183">
    <property type="entry name" value="Por_Secre_tail"/>
    <property type="match status" value="1"/>
</dbReference>
<reference evidence="6 7" key="1">
    <citation type="submission" date="2015-06" db="EMBL/GenBank/DDBJ databases">
        <title>R. anatipestifer strain HXb2 is the most virulent strain so far, and the genome sequence would help us uncover the pathogenesis.</title>
        <authorList>
            <person name="Hu Q."/>
            <person name="Qi J."/>
            <person name="Bo H."/>
            <person name="Liu G."/>
            <person name="Tao M."/>
            <person name="Ding Y."/>
            <person name="Xue Y."/>
        </authorList>
    </citation>
    <scope>NUCLEOTIDE SEQUENCE [LARGE SCALE GENOMIC DNA]</scope>
    <source>
        <strain evidence="6 7">HXb2</strain>
    </source>
</reference>
<dbReference type="PANTHER" id="PTHR45867:SF3">
    <property type="entry name" value="ACID PHOSPHATASE TYPE 7"/>
    <property type="match status" value="1"/>
</dbReference>
<dbReference type="InterPro" id="IPR029052">
    <property type="entry name" value="Metallo-depent_PP-like"/>
</dbReference>
<dbReference type="EMBL" id="CP011859">
    <property type="protein sequence ID" value="AQY22934.1"/>
    <property type="molecule type" value="Genomic_DNA"/>
</dbReference>
<dbReference type="InterPro" id="IPR026444">
    <property type="entry name" value="Secre_tail"/>
</dbReference>
<evidence type="ECO:0000259" key="4">
    <source>
        <dbReference type="Pfam" id="PF16656"/>
    </source>
</evidence>
<dbReference type="InterPro" id="IPR008963">
    <property type="entry name" value="Purple_acid_Pase-like_N"/>
</dbReference>
<dbReference type="GO" id="GO:0046872">
    <property type="term" value="F:metal ion binding"/>
    <property type="evidence" value="ECO:0007669"/>
    <property type="project" value="InterPro"/>
</dbReference>
<dbReference type="SUPFAM" id="SSF49363">
    <property type="entry name" value="Purple acid phosphatase, N-terminal domain"/>
    <property type="match status" value="1"/>
</dbReference>
<name>A0A1S7DUZ7_RIEAN</name>
<protein>
    <submittedName>
        <fullName evidence="6">Beta-agarase D</fullName>
    </submittedName>
</protein>
<feature type="domain" description="Secretion system C-terminal sorting" evidence="5">
    <location>
        <begin position="541"/>
        <end position="606"/>
    </location>
</feature>
<dbReference type="InterPro" id="IPR004843">
    <property type="entry name" value="Calcineurin-like_PHP"/>
</dbReference>
<evidence type="ECO:0000259" key="5">
    <source>
        <dbReference type="Pfam" id="PF18962"/>
    </source>
</evidence>
<dbReference type="GO" id="GO:0003993">
    <property type="term" value="F:acid phosphatase activity"/>
    <property type="evidence" value="ECO:0007669"/>
    <property type="project" value="InterPro"/>
</dbReference>
<evidence type="ECO:0000256" key="2">
    <source>
        <dbReference type="SAM" id="SignalP"/>
    </source>
</evidence>
<evidence type="ECO:0000256" key="1">
    <source>
        <dbReference type="ARBA" id="ARBA00022729"/>
    </source>
</evidence>
<evidence type="ECO:0000259" key="3">
    <source>
        <dbReference type="Pfam" id="PF00149"/>
    </source>
</evidence>
<dbReference type="Pfam" id="PF00149">
    <property type="entry name" value="Metallophos"/>
    <property type="match status" value="1"/>
</dbReference>
<dbReference type="Proteomes" id="UP000189883">
    <property type="component" value="Chromosome"/>
</dbReference>
<organism evidence="6 7">
    <name type="scientific">Riemerella anatipestifer</name>
    <name type="common">Moraxella anatipestifer</name>
    <dbReference type="NCBI Taxonomy" id="34085"/>
    <lineage>
        <taxon>Bacteria</taxon>
        <taxon>Pseudomonadati</taxon>
        <taxon>Bacteroidota</taxon>
        <taxon>Flavobacteriia</taxon>
        <taxon>Flavobacteriales</taxon>
        <taxon>Weeksellaceae</taxon>
        <taxon>Riemerella</taxon>
    </lineage>
</organism>
<dbReference type="PANTHER" id="PTHR45867">
    <property type="entry name" value="PURPLE ACID PHOSPHATASE"/>
    <property type="match status" value="1"/>
</dbReference>
<keyword evidence="1 2" id="KW-0732">Signal</keyword>
<feature type="domain" description="Calcineurin-like phosphoesterase" evidence="3">
    <location>
        <begin position="221"/>
        <end position="395"/>
    </location>
</feature>
<dbReference type="CDD" id="cd00063">
    <property type="entry name" value="FN3"/>
    <property type="match status" value="1"/>
</dbReference>
<proteinExistence type="predicted"/>
<dbReference type="InterPro" id="IPR015914">
    <property type="entry name" value="PAPs_N"/>
</dbReference>
<feature type="signal peptide" evidence="2">
    <location>
        <begin position="1"/>
        <end position="24"/>
    </location>
</feature>
<dbReference type="Gene3D" id="2.60.40.380">
    <property type="entry name" value="Purple acid phosphatase-like, N-terminal"/>
    <property type="match status" value="1"/>
</dbReference>
<sequence length="607" mass="68471">MNMKKIKLLLSLLTVCVASNRVYSQIEKYSVPSVTEYFLSFGDSRVLRPNTTPFSINMVLNGDPKTRLGFCWFTNDIVENENSVVQIVAKSNAKEDDFVNAIEFSALGEKISLNYLNANKNTMVLDYLNFAFPKYIDIQNPATREYISHKAVAENLTPDTEYSFRVGKPGAWSSIGSFRTAPNTSSFTFNYTTDTQANTPMMFDVSQYTVTKAMEMFPNARFNLNTGDFIETSSTSTTKSSSSEWEWERWFATMQNHWMKMPIVPVLGNHDVSVIDKNFFRHFNTDDSYNKENPSFATKIDGTNYSFVYGNALFIILNYEEYRTPGYLDHLGNWISEQVAKYPDVKWRFLASHRNIYTGANHHAKADLKTIREAMISYIDKNDIDFYFQGHDHVYEVIGPVYDKKLVPNAVTDIKEVPGGTRANMTGKEGGTYNVQKGTVYMVNNSAGVKKYSPRTEAEMKSFESVTGVPDYFSLFTGRLGQTDEPTFSNVVVTDESMKITTYAVNEKGEAYLFDEIKIIKQDDTLGTDAVSKSSKSDIAVYPIPATDILNINAENVHQADIYGMDGKLILSTNTNKIDVKSLNKGAYVVRVIQTNGATSNHKIIVK</sequence>
<evidence type="ECO:0000313" key="7">
    <source>
        <dbReference type="Proteomes" id="UP000189883"/>
    </source>
</evidence>
<evidence type="ECO:0000313" key="6">
    <source>
        <dbReference type="EMBL" id="AQY22934.1"/>
    </source>
</evidence>
<feature type="domain" description="Purple acid phosphatase N-terminal" evidence="4">
    <location>
        <begin position="53"/>
        <end position="180"/>
    </location>
</feature>
<dbReference type="Pfam" id="PF16656">
    <property type="entry name" value="Pur_ac_phosph_N"/>
    <property type="match status" value="1"/>
</dbReference>
<feature type="chain" id="PRO_5012300612" evidence="2">
    <location>
        <begin position="25"/>
        <end position="607"/>
    </location>
</feature>
<dbReference type="AlphaFoldDB" id="A0A1S7DUZ7"/>
<dbReference type="InterPro" id="IPR003961">
    <property type="entry name" value="FN3_dom"/>
</dbReference>
<accession>A0A1S7DUZ7</accession>
<dbReference type="SUPFAM" id="SSF56300">
    <property type="entry name" value="Metallo-dependent phosphatases"/>
    <property type="match status" value="1"/>
</dbReference>
<dbReference type="Gene3D" id="3.60.21.10">
    <property type="match status" value="1"/>
</dbReference>
<gene>
    <name evidence="6" type="primary">agaD</name>
    <name evidence="6" type="ORF">AB406_1993</name>
</gene>
<dbReference type="Pfam" id="PF18962">
    <property type="entry name" value="Por_Secre_tail"/>
    <property type="match status" value="1"/>
</dbReference>